<dbReference type="InterPro" id="IPR011447">
    <property type="entry name" value="DUF1552"/>
</dbReference>
<reference evidence="2 3" key="1">
    <citation type="journal article" date="2012" name="BMC Genomics">
        <title>Genome analysis of a simultaneously predatory and prey-independent, novel Bdellovibrio bacteriovorus from the River Tiber, supports in silico predictions of both ancient and recent lateral gene transfer from diverse bacteria.</title>
        <authorList>
            <person name="Hobley L."/>
            <person name="Lerner T.R."/>
            <person name="Williams L.E."/>
            <person name="Lambert C."/>
            <person name="Till R."/>
            <person name="Milner D.S."/>
            <person name="Basford S.M."/>
            <person name="Capeness M.J."/>
            <person name="Fenton A.K."/>
            <person name="Atterbury R.J."/>
            <person name="Harris M.A."/>
            <person name="Sockett R.E."/>
        </authorList>
    </citation>
    <scope>NUCLEOTIDE SEQUENCE [LARGE SCALE GENOMIC DNA]</scope>
    <source>
        <strain evidence="2 3">Tiberius</strain>
    </source>
</reference>
<protein>
    <recommendedName>
        <fullName evidence="4">DUF1552 domain-containing protein</fullName>
    </recommendedName>
</protein>
<dbReference type="PROSITE" id="PS51318">
    <property type="entry name" value="TAT"/>
    <property type="match status" value="1"/>
</dbReference>
<dbReference type="Pfam" id="PF07586">
    <property type="entry name" value="HXXSHH"/>
    <property type="match status" value="1"/>
</dbReference>
<evidence type="ECO:0000313" key="3">
    <source>
        <dbReference type="Proteomes" id="UP000010074"/>
    </source>
</evidence>
<dbReference type="PATRIC" id="fig|1069642.3.peg.636"/>
<dbReference type="InterPro" id="IPR006311">
    <property type="entry name" value="TAT_signal"/>
</dbReference>
<keyword evidence="1" id="KW-0732">Signal</keyword>
<evidence type="ECO:0008006" key="4">
    <source>
        <dbReference type="Google" id="ProtNLM"/>
    </source>
</evidence>
<sequence length="483" mass="52602">MYYCKKTRRQFLVGSGKTLLALPLLPSLMPVEAFAQAATPPKRMMMFWFDHGNVNVLWPAKSAATTAVGSSGMKEVLLRNLGTASTISPVLNNPLYETLKNNDQMTIVRGLDASVRWGSAHGNFVVASAQDRNSEGGFPSIESVLEASKTLYPDSTPAYVRKSIRVSLMGAGPLFYQKVGSNVQVIPHYEDWTIRNFYNEVFGSLTAGTTAPADNTNELKSNILNRVFGAYTGFKNSRKISAEDKARLEQHMGYISDLQKSLVQVAPTPTCSKPADPGSVSDPALCNRIYMDLLAVAFKCGLTKVGVMALEAQDPQWIPGLSGLGTNVHDAMHGSRGSAIQRTAFEVWWKYFANMIADRFLAPLNVEEGVTGRTYLENMVTGMLCAGGMGDLGDDNGHQGYDSQQVLIGNMGGALRSGRYMTMPSAGLPYNCFLITLLQLMGVPPSEYAFATPNGQGFGYYGEFPANHVLKGRFYQPISEILT</sequence>
<accession>K7YKT8</accession>
<name>K7YKT8_BDEBC</name>
<evidence type="ECO:0000256" key="1">
    <source>
        <dbReference type="SAM" id="SignalP"/>
    </source>
</evidence>
<evidence type="ECO:0000313" key="2">
    <source>
        <dbReference type="EMBL" id="AFY00351.1"/>
    </source>
</evidence>
<dbReference type="Proteomes" id="UP000010074">
    <property type="component" value="Chromosome"/>
</dbReference>
<dbReference type="EMBL" id="CP002930">
    <property type="protein sequence ID" value="AFY00351.1"/>
    <property type="molecule type" value="Genomic_DNA"/>
</dbReference>
<gene>
    <name evidence="2" type="ORF">Bdt_0643</name>
</gene>
<dbReference type="AlphaFoldDB" id="K7YKT8"/>
<dbReference type="STRING" id="1069642.Bdt_0643"/>
<dbReference type="HOGENOM" id="CLU_520563_0_0_7"/>
<proteinExistence type="predicted"/>
<feature type="chain" id="PRO_5003915190" description="DUF1552 domain-containing protein" evidence="1">
    <location>
        <begin position="36"/>
        <end position="483"/>
    </location>
</feature>
<organism evidence="2 3">
    <name type="scientific">Bdellovibrio bacteriovorus str. Tiberius</name>
    <dbReference type="NCBI Taxonomy" id="1069642"/>
    <lineage>
        <taxon>Bacteria</taxon>
        <taxon>Pseudomonadati</taxon>
        <taxon>Bdellovibrionota</taxon>
        <taxon>Bdellovibrionia</taxon>
        <taxon>Bdellovibrionales</taxon>
        <taxon>Pseudobdellovibrionaceae</taxon>
        <taxon>Bdellovibrio</taxon>
    </lineage>
</organism>
<feature type="signal peptide" evidence="1">
    <location>
        <begin position="1"/>
        <end position="35"/>
    </location>
</feature>
<dbReference type="KEGG" id="bbat:Bdt_0643"/>